<comment type="caution">
    <text evidence="1">The sequence shown here is derived from an EMBL/GenBank/DDBJ whole genome shotgun (WGS) entry which is preliminary data.</text>
</comment>
<proteinExistence type="predicted"/>
<evidence type="ECO:0000313" key="1">
    <source>
        <dbReference type="EMBL" id="GAA0152477.1"/>
    </source>
</evidence>
<reference evidence="1 2" key="1">
    <citation type="submission" date="2024-01" db="EMBL/GenBank/DDBJ databases">
        <title>The complete chloroplast genome sequence of Lithospermum erythrorhizon: insights into the phylogenetic relationship among Boraginaceae species and the maternal lineages of purple gromwells.</title>
        <authorList>
            <person name="Okada T."/>
            <person name="Watanabe K."/>
        </authorList>
    </citation>
    <scope>NUCLEOTIDE SEQUENCE [LARGE SCALE GENOMIC DNA]</scope>
</reference>
<evidence type="ECO:0000313" key="2">
    <source>
        <dbReference type="Proteomes" id="UP001454036"/>
    </source>
</evidence>
<organism evidence="1 2">
    <name type="scientific">Lithospermum erythrorhizon</name>
    <name type="common">Purple gromwell</name>
    <name type="synonym">Lithospermum officinale var. erythrorhizon</name>
    <dbReference type="NCBI Taxonomy" id="34254"/>
    <lineage>
        <taxon>Eukaryota</taxon>
        <taxon>Viridiplantae</taxon>
        <taxon>Streptophyta</taxon>
        <taxon>Embryophyta</taxon>
        <taxon>Tracheophyta</taxon>
        <taxon>Spermatophyta</taxon>
        <taxon>Magnoliopsida</taxon>
        <taxon>eudicotyledons</taxon>
        <taxon>Gunneridae</taxon>
        <taxon>Pentapetalae</taxon>
        <taxon>asterids</taxon>
        <taxon>lamiids</taxon>
        <taxon>Boraginales</taxon>
        <taxon>Boraginaceae</taxon>
        <taxon>Boraginoideae</taxon>
        <taxon>Lithospermeae</taxon>
        <taxon>Lithospermum</taxon>
    </lineage>
</organism>
<protein>
    <submittedName>
        <fullName evidence="1">Uncharacterized protein</fullName>
    </submittedName>
</protein>
<dbReference type="AlphaFoldDB" id="A0AAV3PNJ4"/>
<keyword evidence="2" id="KW-1185">Reference proteome</keyword>
<sequence>MEVEEDAEVFAANVLTKPAAEVEGSSKESQTLEGFCRNMAETIIAKGHLRHLRDHYSIHQKVLMRTPFEGETPNAPQGEGYTPSSGSFLIMGCD</sequence>
<accession>A0AAV3PNJ4</accession>
<dbReference type="Proteomes" id="UP001454036">
    <property type="component" value="Unassembled WGS sequence"/>
</dbReference>
<gene>
    <name evidence="1" type="ORF">LIER_10950</name>
</gene>
<dbReference type="EMBL" id="BAABME010001990">
    <property type="protein sequence ID" value="GAA0152477.1"/>
    <property type="molecule type" value="Genomic_DNA"/>
</dbReference>
<name>A0AAV3PNJ4_LITER</name>